<dbReference type="EMBL" id="NCKV01020539">
    <property type="protein sequence ID" value="RWS20039.1"/>
    <property type="molecule type" value="Genomic_DNA"/>
</dbReference>
<accession>A0A443RYA9</accession>
<keyword evidence="2" id="KW-1185">Reference proteome</keyword>
<dbReference type="SUPFAM" id="SSF53448">
    <property type="entry name" value="Nucleotide-diphospho-sugar transferases"/>
    <property type="match status" value="1"/>
</dbReference>
<evidence type="ECO:0000313" key="1">
    <source>
        <dbReference type="EMBL" id="RWS20039.1"/>
    </source>
</evidence>
<dbReference type="OrthoDB" id="6513876at2759"/>
<protein>
    <recommendedName>
        <fullName evidence="3">Alpha-1,4-N-acetylglucosaminyltransferase</fullName>
    </recommendedName>
</protein>
<dbReference type="AlphaFoldDB" id="A0A443RYA9"/>
<comment type="caution">
    <text evidence="1">The sequence shown here is derived from an EMBL/GenBank/DDBJ whole genome shotgun (WGS) entry which is preliminary data.</text>
</comment>
<dbReference type="Gene3D" id="3.90.550.20">
    <property type="match status" value="1"/>
</dbReference>
<evidence type="ECO:0000313" key="2">
    <source>
        <dbReference type="Proteomes" id="UP000288716"/>
    </source>
</evidence>
<feature type="non-terminal residue" evidence="1">
    <location>
        <position position="1"/>
    </location>
</feature>
<dbReference type="Proteomes" id="UP000288716">
    <property type="component" value="Unassembled WGS sequence"/>
</dbReference>
<evidence type="ECO:0008006" key="3">
    <source>
        <dbReference type="Google" id="ProtNLM"/>
    </source>
</evidence>
<organism evidence="1 2">
    <name type="scientific">Leptotrombidium deliense</name>
    <dbReference type="NCBI Taxonomy" id="299467"/>
    <lineage>
        <taxon>Eukaryota</taxon>
        <taxon>Metazoa</taxon>
        <taxon>Ecdysozoa</taxon>
        <taxon>Arthropoda</taxon>
        <taxon>Chelicerata</taxon>
        <taxon>Arachnida</taxon>
        <taxon>Acari</taxon>
        <taxon>Acariformes</taxon>
        <taxon>Trombidiformes</taxon>
        <taxon>Prostigmata</taxon>
        <taxon>Anystina</taxon>
        <taxon>Parasitengona</taxon>
        <taxon>Trombiculoidea</taxon>
        <taxon>Trombiculidae</taxon>
        <taxon>Leptotrombidium</taxon>
    </lineage>
</organism>
<name>A0A443RYA9_9ACAR</name>
<dbReference type="Pfam" id="PF04488">
    <property type="entry name" value="Gly_transf_sug"/>
    <property type="match status" value="1"/>
</dbReference>
<reference evidence="1 2" key="1">
    <citation type="journal article" date="2018" name="Gigascience">
        <title>Genomes of trombidid mites reveal novel predicted allergens and laterally-transferred genes associated with secondary metabolism.</title>
        <authorList>
            <person name="Dong X."/>
            <person name="Chaisiri K."/>
            <person name="Xia D."/>
            <person name="Armstrong S.D."/>
            <person name="Fang Y."/>
            <person name="Donnelly M.J."/>
            <person name="Kadowaki T."/>
            <person name="McGarry J.W."/>
            <person name="Darby A.C."/>
            <person name="Makepeace B.L."/>
        </authorList>
    </citation>
    <scope>NUCLEOTIDE SEQUENCE [LARGE SCALE GENOMIC DNA]</scope>
    <source>
        <strain evidence="1">UoL-UT</strain>
    </source>
</reference>
<dbReference type="VEuPathDB" id="VectorBase:LDEU012001"/>
<gene>
    <name evidence="1" type="ORF">B4U80_06737</name>
</gene>
<sequence length="249" mass="29356">CNRVDCRTLLKIKFHIKIKLIKVGMIFLLKHGISENHWSHEKTEDTKNKCVVTEDISNKVNVVPNIVHYILYRRNYITFIHFVSIRSVQRNQKPEKIYIHCDCDELTGEYWNRLNKSQIVVIRTKEPKVIFGNVLFSVFHSSDIGRMNILMKYGGIYLDTDVFLVNKLNIFFKYEMTLGWPEGDNLGTQVLIATKNARFLKLWLQSYKTYNGSLWYYNAGEYPTKFILEPHPDLVHRIKEELGVKCCDM</sequence>
<proteinExistence type="predicted"/>
<dbReference type="InterPro" id="IPR029044">
    <property type="entry name" value="Nucleotide-diphossugar_trans"/>
</dbReference>
<dbReference type="InterPro" id="IPR007577">
    <property type="entry name" value="GlycoTrfase_DXD_sugar-bd_CS"/>
</dbReference>
<dbReference type="PANTHER" id="PTHR46830:SF1">
    <property type="entry name" value="ALPHA-1,4-N-ACETYLGLUCOSAMINYLTRANSFERASE"/>
    <property type="match status" value="1"/>
</dbReference>
<feature type="non-terminal residue" evidence="1">
    <location>
        <position position="249"/>
    </location>
</feature>
<dbReference type="PANTHER" id="PTHR46830">
    <property type="entry name" value="TRANSFERASE, PUTATIVE-RELATED"/>
    <property type="match status" value="1"/>
</dbReference>